<keyword evidence="9" id="KW-1185">Reference proteome</keyword>
<dbReference type="GO" id="GO:0006062">
    <property type="term" value="P:sorbitol catabolic process"/>
    <property type="evidence" value="ECO:0007669"/>
    <property type="project" value="TreeGrafter"/>
</dbReference>
<feature type="domain" description="Alcohol dehydrogenase-like N-terminal" evidence="8">
    <location>
        <begin position="28"/>
        <end position="89"/>
    </location>
</feature>
<dbReference type="Gene3D" id="3.90.180.10">
    <property type="entry name" value="Medium-chain alcohol dehydrogenases, catalytic domain"/>
    <property type="match status" value="1"/>
</dbReference>
<dbReference type="InterPro" id="IPR011032">
    <property type="entry name" value="GroES-like_sf"/>
</dbReference>
<keyword evidence="4" id="KW-0862">Zinc</keyword>
<evidence type="ECO:0000256" key="1">
    <source>
        <dbReference type="ARBA" id="ARBA00001947"/>
    </source>
</evidence>
<evidence type="ECO:0000259" key="8">
    <source>
        <dbReference type="Pfam" id="PF08240"/>
    </source>
</evidence>
<dbReference type="Pfam" id="PF08240">
    <property type="entry name" value="ADH_N"/>
    <property type="match status" value="1"/>
</dbReference>
<dbReference type="InterPro" id="IPR013154">
    <property type="entry name" value="ADH-like_N"/>
</dbReference>
<keyword evidence="3" id="KW-0479">Metal-binding</keyword>
<evidence type="ECO:0000256" key="5">
    <source>
        <dbReference type="ARBA" id="ARBA00023002"/>
    </source>
</evidence>
<comment type="cofactor">
    <cofactor evidence="1">
        <name>Zn(2+)</name>
        <dbReference type="ChEBI" id="CHEBI:29105"/>
    </cofactor>
</comment>
<evidence type="ECO:0000313" key="9">
    <source>
        <dbReference type="Proteomes" id="UP000887564"/>
    </source>
</evidence>
<dbReference type="PANTHER" id="PTHR43161">
    <property type="entry name" value="SORBITOL DEHYDROGENASE"/>
    <property type="match status" value="1"/>
</dbReference>
<reference evidence="10" key="1">
    <citation type="submission" date="2022-11" db="UniProtKB">
        <authorList>
            <consortium name="WormBaseParasite"/>
        </authorList>
    </citation>
    <scope>IDENTIFICATION</scope>
</reference>
<dbReference type="InterPro" id="IPR002328">
    <property type="entry name" value="ADH_Zn_CS"/>
</dbReference>
<dbReference type="GO" id="GO:0008270">
    <property type="term" value="F:zinc ion binding"/>
    <property type="evidence" value="ECO:0007669"/>
    <property type="project" value="InterPro"/>
</dbReference>
<evidence type="ECO:0000256" key="2">
    <source>
        <dbReference type="ARBA" id="ARBA00008072"/>
    </source>
</evidence>
<dbReference type="Proteomes" id="UP000887564">
    <property type="component" value="Unplaced"/>
</dbReference>
<dbReference type="AlphaFoldDB" id="A0A914S9D2"/>
<name>A0A914S9D2_PAREQ</name>
<dbReference type="SUPFAM" id="SSF50129">
    <property type="entry name" value="GroES-like"/>
    <property type="match status" value="1"/>
</dbReference>
<dbReference type="PROSITE" id="PS00059">
    <property type="entry name" value="ADH_ZINC"/>
    <property type="match status" value="1"/>
</dbReference>
<dbReference type="GO" id="GO:0003939">
    <property type="term" value="F:L-iditol 2-dehydrogenase (NAD+) activity"/>
    <property type="evidence" value="ECO:0007669"/>
    <property type="project" value="TreeGrafter"/>
</dbReference>
<evidence type="ECO:0000256" key="4">
    <source>
        <dbReference type="ARBA" id="ARBA00022833"/>
    </source>
</evidence>
<evidence type="ECO:0000313" key="10">
    <source>
        <dbReference type="WBParaSite" id="PEQ_0001077601-mRNA-1"/>
    </source>
</evidence>
<evidence type="ECO:0000256" key="3">
    <source>
        <dbReference type="ARBA" id="ARBA00022723"/>
    </source>
</evidence>
<protein>
    <recommendedName>
        <fullName evidence="6">Sorbitol dehydrogenase</fullName>
    </recommendedName>
    <alternativeName>
        <fullName evidence="7">Polyol dehydrogenase</fullName>
    </alternativeName>
</protein>
<proteinExistence type="inferred from homology"/>
<dbReference type="WBParaSite" id="PEQ_0001077601-mRNA-1">
    <property type="protein sequence ID" value="PEQ_0001077601-mRNA-1"/>
    <property type="gene ID" value="PEQ_0001077601"/>
</dbReference>
<keyword evidence="5" id="KW-0560">Oxidoreductase</keyword>
<evidence type="ECO:0000256" key="6">
    <source>
        <dbReference type="ARBA" id="ARBA00026132"/>
    </source>
</evidence>
<accession>A0A914S9D2</accession>
<evidence type="ECO:0000256" key="7">
    <source>
        <dbReference type="ARBA" id="ARBA00032485"/>
    </source>
</evidence>
<comment type="similarity">
    <text evidence="2">Belongs to the zinc-containing alcohol dehydrogenase family.</text>
</comment>
<dbReference type="PANTHER" id="PTHR43161:SF9">
    <property type="entry name" value="SORBITOL DEHYDROGENASE"/>
    <property type="match status" value="1"/>
</dbReference>
<sequence>MVSGKNLCTVLYAKNDIRMEERAMPVPKPNQLLIRVHTVGICGSDVHYWTHGAIGSFVVRQPMVLGHETSGTVAAMGSEVKGFKVGRFIRNLFFLKWCVLIRCKILLDELVGHSQEIFL</sequence>
<organism evidence="9 10">
    <name type="scientific">Parascaris equorum</name>
    <name type="common">Equine roundworm</name>
    <dbReference type="NCBI Taxonomy" id="6256"/>
    <lineage>
        <taxon>Eukaryota</taxon>
        <taxon>Metazoa</taxon>
        <taxon>Ecdysozoa</taxon>
        <taxon>Nematoda</taxon>
        <taxon>Chromadorea</taxon>
        <taxon>Rhabditida</taxon>
        <taxon>Spirurina</taxon>
        <taxon>Ascaridomorpha</taxon>
        <taxon>Ascaridoidea</taxon>
        <taxon>Ascarididae</taxon>
        <taxon>Parascaris</taxon>
    </lineage>
</organism>